<keyword evidence="3" id="KW-1185">Reference proteome</keyword>
<accession>A0A5B7H8K2</accession>
<dbReference type="OrthoDB" id="6344011at2759"/>
<comment type="caution">
    <text evidence="2">The sequence shown here is derived from an EMBL/GenBank/DDBJ whole genome shotgun (WGS) entry which is preliminary data.</text>
</comment>
<dbReference type="EMBL" id="VSRR010028719">
    <property type="protein sequence ID" value="MPC68991.1"/>
    <property type="molecule type" value="Genomic_DNA"/>
</dbReference>
<feature type="compositionally biased region" description="Basic and acidic residues" evidence="1">
    <location>
        <begin position="82"/>
        <end position="95"/>
    </location>
</feature>
<feature type="region of interest" description="Disordered" evidence="1">
    <location>
        <begin position="1"/>
        <end position="123"/>
    </location>
</feature>
<feature type="compositionally biased region" description="Polar residues" evidence="1">
    <location>
        <begin position="60"/>
        <end position="70"/>
    </location>
</feature>
<protein>
    <submittedName>
        <fullName evidence="2">Uncharacterized protein</fullName>
    </submittedName>
</protein>
<organism evidence="2 3">
    <name type="scientific">Portunus trituberculatus</name>
    <name type="common">Swimming crab</name>
    <name type="synonym">Neptunus trituberculatus</name>
    <dbReference type="NCBI Taxonomy" id="210409"/>
    <lineage>
        <taxon>Eukaryota</taxon>
        <taxon>Metazoa</taxon>
        <taxon>Ecdysozoa</taxon>
        <taxon>Arthropoda</taxon>
        <taxon>Crustacea</taxon>
        <taxon>Multicrustacea</taxon>
        <taxon>Malacostraca</taxon>
        <taxon>Eumalacostraca</taxon>
        <taxon>Eucarida</taxon>
        <taxon>Decapoda</taxon>
        <taxon>Pleocyemata</taxon>
        <taxon>Brachyura</taxon>
        <taxon>Eubrachyura</taxon>
        <taxon>Portunoidea</taxon>
        <taxon>Portunidae</taxon>
        <taxon>Portuninae</taxon>
        <taxon>Portunus</taxon>
    </lineage>
</organism>
<evidence type="ECO:0000256" key="1">
    <source>
        <dbReference type="SAM" id="MobiDB-lite"/>
    </source>
</evidence>
<dbReference type="AlphaFoldDB" id="A0A5B7H8K2"/>
<evidence type="ECO:0000313" key="2">
    <source>
        <dbReference type="EMBL" id="MPC68991.1"/>
    </source>
</evidence>
<gene>
    <name evidence="2" type="ORF">E2C01_063204</name>
</gene>
<dbReference type="Proteomes" id="UP000324222">
    <property type="component" value="Unassembled WGS sequence"/>
</dbReference>
<feature type="compositionally biased region" description="Polar residues" evidence="1">
    <location>
        <begin position="96"/>
        <end position="109"/>
    </location>
</feature>
<feature type="compositionally biased region" description="Polar residues" evidence="1">
    <location>
        <begin position="37"/>
        <end position="48"/>
    </location>
</feature>
<sequence length="150" mass="16064">MGCGASRVVQAIEEDPEKSPAPPDQQQQQHQPDELTSVRSNTPDQPDQASRPVDPPSSGPVIQSNGTEHSAPTLEDNLPKSPVERKAPHSGKTNEHQQQSKAYKASTHTPHLGEDAPHPSLPFSPVPCRGTLAHRTPIAPVAALLFSSRT</sequence>
<reference evidence="2 3" key="1">
    <citation type="submission" date="2019-05" db="EMBL/GenBank/DDBJ databases">
        <title>Another draft genome of Portunus trituberculatus and its Hox gene families provides insights of decapod evolution.</title>
        <authorList>
            <person name="Jeong J.-H."/>
            <person name="Song I."/>
            <person name="Kim S."/>
            <person name="Choi T."/>
            <person name="Kim D."/>
            <person name="Ryu S."/>
            <person name="Kim W."/>
        </authorList>
    </citation>
    <scope>NUCLEOTIDE SEQUENCE [LARGE SCALE GENOMIC DNA]</scope>
    <source>
        <tissue evidence="2">Muscle</tissue>
    </source>
</reference>
<proteinExistence type="predicted"/>
<evidence type="ECO:0000313" key="3">
    <source>
        <dbReference type="Proteomes" id="UP000324222"/>
    </source>
</evidence>
<name>A0A5B7H8K2_PORTR</name>